<dbReference type="Proteomes" id="UP000248148">
    <property type="component" value="Unassembled WGS sequence"/>
</dbReference>
<feature type="compositionally biased region" description="Low complexity" evidence="1">
    <location>
        <begin position="63"/>
        <end position="74"/>
    </location>
</feature>
<evidence type="ECO:0000256" key="1">
    <source>
        <dbReference type="SAM" id="MobiDB-lite"/>
    </source>
</evidence>
<protein>
    <submittedName>
        <fullName evidence="2">Uncharacterized protein</fullName>
    </submittedName>
</protein>
<name>A0A318TNA4_9BRAD</name>
<accession>A0A318TNA4</accession>
<feature type="compositionally biased region" description="Pro residues" evidence="1">
    <location>
        <begin position="33"/>
        <end position="53"/>
    </location>
</feature>
<gene>
    <name evidence="2" type="ORF">BJ122_103162</name>
</gene>
<evidence type="ECO:0000313" key="2">
    <source>
        <dbReference type="EMBL" id="PYF04508.1"/>
    </source>
</evidence>
<dbReference type="RefSeq" id="WP_110779900.1">
    <property type="nucleotide sequence ID" value="NZ_QJTI01000003.1"/>
</dbReference>
<dbReference type="AlphaFoldDB" id="A0A318TNA4"/>
<evidence type="ECO:0000313" key="3">
    <source>
        <dbReference type="Proteomes" id="UP000248148"/>
    </source>
</evidence>
<dbReference type="EMBL" id="QJTI01000003">
    <property type="protein sequence ID" value="PYF04508.1"/>
    <property type="molecule type" value="Genomic_DNA"/>
</dbReference>
<organism evidence="2 3">
    <name type="scientific">Rhodopseudomonas faecalis</name>
    <dbReference type="NCBI Taxonomy" id="99655"/>
    <lineage>
        <taxon>Bacteria</taxon>
        <taxon>Pseudomonadati</taxon>
        <taxon>Pseudomonadota</taxon>
        <taxon>Alphaproteobacteria</taxon>
        <taxon>Hyphomicrobiales</taxon>
        <taxon>Nitrobacteraceae</taxon>
        <taxon>Rhodopseudomonas</taxon>
    </lineage>
</organism>
<keyword evidence="3" id="KW-1185">Reference proteome</keyword>
<feature type="region of interest" description="Disordered" evidence="1">
    <location>
        <begin position="15"/>
        <end position="74"/>
    </location>
</feature>
<proteinExistence type="predicted"/>
<reference evidence="2 3" key="1">
    <citation type="submission" date="2018-06" db="EMBL/GenBank/DDBJ databases">
        <title>Genomic Encyclopedia of Archaeal and Bacterial Type Strains, Phase II (KMG-II): from individual species to whole genera.</title>
        <authorList>
            <person name="Goeker M."/>
        </authorList>
    </citation>
    <scope>NUCLEOTIDE SEQUENCE [LARGE SCALE GENOMIC DNA]</scope>
    <source>
        <strain evidence="2 3">JCM 11668</strain>
    </source>
</reference>
<comment type="caution">
    <text evidence="2">The sequence shown here is derived from an EMBL/GenBank/DDBJ whole genome shotgun (WGS) entry which is preliminary data.</text>
</comment>
<sequence length="74" mass="8337">MDQRRWVQRRLRQLSQARMLGRSVADAADTPQLAPPPPFLEPPPARPAAPVPQRPRSTDDTQDQPADPQRQPAH</sequence>